<dbReference type="OrthoDB" id="3779668at2"/>
<dbReference type="EMBL" id="SMKR01000272">
    <property type="protein sequence ID" value="TDD13338.1"/>
    <property type="molecule type" value="Genomic_DNA"/>
</dbReference>
<comment type="caution">
    <text evidence="2">The sequence shown here is derived from an EMBL/GenBank/DDBJ whole genome shotgun (WGS) entry which is preliminary data.</text>
</comment>
<gene>
    <name evidence="2" type="ORF">E1218_34670</name>
</gene>
<evidence type="ECO:0000313" key="2">
    <source>
        <dbReference type="EMBL" id="TDD13338.1"/>
    </source>
</evidence>
<organism evidence="2 3">
    <name type="scientific">Kribbella turkmenica</name>
    <dbReference type="NCBI Taxonomy" id="2530375"/>
    <lineage>
        <taxon>Bacteria</taxon>
        <taxon>Bacillati</taxon>
        <taxon>Actinomycetota</taxon>
        <taxon>Actinomycetes</taxon>
        <taxon>Propionibacteriales</taxon>
        <taxon>Kribbellaceae</taxon>
        <taxon>Kribbella</taxon>
    </lineage>
</organism>
<sequence>MNDHELDRLIAQADPFGADQVRRLPASGAGAELLEEILTTTEPTPTARRRRPILIAGVAAAAVAAVTIGGVLIPEDHPAASVVPGAPAPAYAAEVRAIAEANSRILLGDGWKIVRVSDFSKKYGEMTFGKGKQEVSIAWYPANEHASLLADRARGGNKVRQVEALGRKATRIQYLGPENKPGGTGMNGKQVPTYANPTAPAGKNLVEKPGKLVPSTDFATILPPGGAGGAGVAEIRADLGSERAYMDMLGKARTVDVTTWLDAMPPTVVRPEARRQVIDEILAGLPLPAGLDKQKLYQGGVADRYQVGAKVTGAVACGWIGQWAQAKKNGDAAKKAEAAKALAGSRSWKILIEMNSQGDFPETIWEFADSITKHDVIDREGKPGRQDEYKEGLGCD</sequence>
<keyword evidence="1" id="KW-0472">Membrane</keyword>
<proteinExistence type="predicted"/>
<dbReference type="AlphaFoldDB" id="A0A4R4W455"/>
<dbReference type="RefSeq" id="WP_132327271.1">
    <property type="nucleotide sequence ID" value="NZ_SMKR01000272.1"/>
</dbReference>
<reference evidence="2 3" key="1">
    <citation type="submission" date="2019-02" db="EMBL/GenBank/DDBJ databases">
        <title>Draft genome sequences of novel Actinobacteria.</title>
        <authorList>
            <person name="Sahin N."/>
            <person name="Ay H."/>
            <person name="Saygin H."/>
        </authorList>
    </citation>
    <scope>NUCLEOTIDE SEQUENCE [LARGE SCALE GENOMIC DNA]</scope>
    <source>
        <strain evidence="2 3">16K104</strain>
    </source>
</reference>
<protein>
    <submittedName>
        <fullName evidence="2">Uncharacterized protein</fullName>
    </submittedName>
</protein>
<accession>A0A4R4W455</accession>
<feature type="transmembrane region" description="Helical" evidence="1">
    <location>
        <begin position="53"/>
        <end position="73"/>
    </location>
</feature>
<evidence type="ECO:0000256" key="1">
    <source>
        <dbReference type="SAM" id="Phobius"/>
    </source>
</evidence>
<keyword evidence="3" id="KW-1185">Reference proteome</keyword>
<keyword evidence="1" id="KW-1133">Transmembrane helix</keyword>
<keyword evidence="1" id="KW-0812">Transmembrane</keyword>
<evidence type="ECO:0000313" key="3">
    <source>
        <dbReference type="Proteomes" id="UP000295172"/>
    </source>
</evidence>
<name>A0A4R4W455_9ACTN</name>
<dbReference type="Proteomes" id="UP000295172">
    <property type="component" value="Unassembled WGS sequence"/>
</dbReference>